<sequence>MTPSLELIVGSQNYSSWSLRPWIALRNGGIPFTTRVVQVFGKGVNFAVHGGYSPSGLVPVLNDVHAKLTVWDSLAIVEYAHELFPSAGIWPLDRAARARARCLAAEMHSGFGPLRAACPMNIKHRSVPDVTVTARLAEDVVSNIRRIEDIWATARRDFGCQATGMEAGPYLFGRFSAADAFFSPVVWRFCSYGIVLSDPLAVAYFEAMLADPGMLEWEAAALAEEAKGLANPHYDEFAKQVGK</sequence>
<dbReference type="InterPro" id="IPR004045">
    <property type="entry name" value="Glutathione_S-Trfase_N"/>
</dbReference>
<dbReference type="Gene3D" id="1.20.1050.10">
    <property type="match status" value="1"/>
</dbReference>
<keyword evidence="2" id="KW-0808">Transferase</keyword>
<dbReference type="AlphaFoldDB" id="A0A0M0JMN0"/>
<name>A0A0M0JMN0_9EUKA</name>
<reference evidence="3" key="1">
    <citation type="journal article" date="2015" name="PLoS Genet.">
        <title>Genome Sequence and Transcriptome Analyses of Chrysochromulina tobin: Metabolic Tools for Enhanced Algal Fitness in the Prominent Order Prymnesiales (Haptophyceae).</title>
        <authorList>
            <person name="Hovde B.T."/>
            <person name="Deodato C.R."/>
            <person name="Hunsperger H.M."/>
            <person name="Ryken S.A."/>
            <person name="Yost W."/>
            <person name="Jha R.K."/>
            <person name="Patterson J."/>
            <person name="Monnat R.J. Jr."/>
            <person name="Barlow S.B."/>
            <person name="Starkenburg S.R."/>
            <person name="Cattolico R.A."/>
        </authorList>
    </citation>
    <scope>NUCLEOTIDE SEQUENCE</scope>
    <source>
        <strain evidence="3">CCMP291</strain>
    </source>
</reference>
<feature type="domain" description="GST N-terminal" evidence="1">
    <location>
        <begin position="5"/>
        <end position="88"/>
    </location>
</feature>
<organism evidence="2 3">
    <name type="scientific">Chrysochromulina tobinii</name>
    <dbReference type="NCBI Taxonomy" id="1460289"/>
    <lineage>
        <taxon>Eukaryota</taxon>
        <taxon>Haptista</taxon>
        <taxon>Haptophyta</taxon>
        <taxon>Prymnesiophyceae</taxon>
        <taxon>Prymnesiales</taxon>
        <taxon>Chrysochromulinaceae</taxon>
        <taxon>Chrysochromulina</taxon>
    </lineage>
</organism>
<accession>A0A0M0JMN0</accession>
<dbReference type="PANTHER" id="PTHR42673">
    <property type="entry name" value="MALEYLACETOACETATE ISOMERASE"/>
    <property type="match status" value="1"/>
</dbReference>
<dbReference type="GO" id="GO:0006749">
    <property type="term" value="P:glutathione metabolic process"/>
    <property type="evidence" value="ECO:0007669"/>
    <property type="project" value="TreeGrafter"/>
</dbReference>
<dbReference type="SUPFAM" id="SSF47616">
    <property type="entry name" value="GST C-terminal domain-like"/>
    <property type="match status" value="1"/>
</dbReference>
<proteinExistence type="predicted"/>
<dbReference type="InterPro" id="IPR036249">
    <property type="entry name" value="Thioredoxin-like_sf"/>
</dbReference>
<comment type="caution">
    <text evidence="2">The sequence shown here is derived from an EMBL/GenBank/DDBJ whole genome shotgun (WGS) entry which is preliminary data.</text>
</comment>
<dbReference type="Gene3D" id="3.40.30.10">
    <property type="entry name" value="Glutaredoxin"/>
    <property type="match status" value="1"/>
</dbReference>
<evidence type="ECO:0000259" key="1">
    <source>
        <dbReference type="PROSITE" id="PS50404"/>
    </source>
</evidence>
<dbReference type="Proteomes" id="UP000037460">
    <property type="component" value="Unassembled WGS sequence"/>
</dbReference>
<dbReference type="GO" id="GO:0006559">
    <property type="term" value="P:L-phenylalanine catabolic process"/>
    <property type="evidence" value="ECO:0007669"/>
    <property type="project" value="TreeGrafter"/>
</dbReference>
<dbReference type="CDD" id="cd03194">
    <property type="entry name" value="GST_C_3"/>
    <property type="match status" value="1"/>
</dbReference>
<keyword evidence="3" id="KW-1185">Reference proteome</keyword>
<dbReference type="PANTHER" id="PTHR42673:SF4">
    <property type="entry name" value="MALEYLACETOACETATE ISOMERASE"/>
    <property type="match status" value="1"/>
</dbReference>
<dbReference type="GO" id="GO:0016034">
    <property type="term" value="F:maleylacetoacetate isomerase activity"/>
    <property type="evidence" value="ECO:0007669"/>
    <property type="project" value="TreeGrafter"/>
</dbReference>
<dbReference type="OrthoDB" id="249703at2759"/>
<dbReference type="Pfam" id="PF13409">
    <property type="entry name" value="GST_N_2"/>
    <property type="match status" value="1"/>
</dbReference>
<evidence type="ECO:0000313" key="3">
    <source>
        <dbReference type="Proteomes" id="UP000037460"/>
    </source>
</evidence>
<evidence type="ECO:0000313" key="2">
    <source>
        <dbReference type="EMBL" id="KOO27562.1"/>
    </source>
</evidence>
<dbReference type="GO" id="GO:0004364">
    <property type="term" value="F:glutathione transferase activity"/>
    <property type="evidence" value="ECO:0007669"/>
    <property type="project" value="TreeGrafter"/>
</dbReference>
<dbReference type="EMBL" id="JWZX01002699">
    <property type="protein sequence ID" value="KOO27562.1"/>
    <property type="molecule type" value="Genomic_DNA"/>
</dbReference>
<dbReference type="SUPFAM" id="SSF52833">
    <property type="entry name" value="Thioredoxin-like"/>
    <property type="match status" value="1"/>
</dbReference>
<protein>
    <submittedName>
        <fullName evidence="2">Glutathione s-transferase</fullName>
    </submittedName>
</protein>
<dbReference type="PROSITE" id="PS50404">
    <property type="entry name" value="GST_NTER"/>
    <property type="match status" value="1"/>
</dbReference>
<gene>
    <name evidence="2" type="ORF">Ctob_003340</name>
</gene>
<dbReference type="InterPro" id="IPR036282">
    <property type="entry name" value="Glutathione-S-Trfase_C_sf"/>
</dbReference>